<dbReference type="AlphaFoldDB" id="A0A8K0DCX0"/>
<proteinExistence type="predicted"/>
<dbReference type="Proteomes" id="UP000801492">
    <property type="component" value="Unassembled WGS sequence"/>
</dbReference>
<dbReference type="GO" id="GO:0003735">
    <property type="term" value="F:structural constituent of ribosome"/>
    <property type="evidence" value="ECO:0007669"/>
    <property type="project" value="TreeGrafter"/>
</dbReference>
<protein>
    <recommendedName>
        <fullName evidence="3">Ribosomal protein 63, mitochondrial</fullName>
    </recommendedName>
</protein>
<evidence type="ECO:0008006" key="3">
    <source>
        <dbReference type="Google" id="ProtNLM"/>
    </source>
</evidence>
<evidence type="ECO:0000313" key="2">
    <source>
        <dbReference type="Proteomes" id="UP000801492"/>
    </source>
</evidence>
<reference evidence="1" key="1">
    <citation type="submission" date="2019-08" db="EMBL/GenBank/DDBJ databases">
        <title>The genome of the North American firefly Photinus pyralis.</title>
        <authorList>
            <consortium name="Photinus pyralis genome working group"/>
            <person name="Fallon T.R."/>
            <person name="Sander Lower S.E."/>
            <person name="Weng J.-K."/>
        </authorList>
    </citation>
    <scope>NUCLEOTIDE SEQUENCE</scope>
    <source>
        <strain evidence="1">TRF0915ILg1</strain>
        <tissue evidence="1">Whole body</tissue>
    </source>
</reference>
<dbReference type="PANTHER" id="PTHR14520:SF4">
    <property type="entry name" value="LARGE RIBOSOMAL SUBUNIT PROTEIN ML63"/>
    <property type="match status" value="1"/>
</dbReference>
<sequence length="106" mass="13047">MRLFQTLFRRKHMPNGHIYRGKDRIVKPVTKEDLAKLRLDFEIEERNMFYLRHPYLTREQSHGHTKVLGRQEANYIKLLREKNKDYYDNVTVESRLGHLRYKEAWD</sequence>
<dbReference type="Pfam" id="PF14978">
    <property type="entry name" value="MRP-63"/>
    <property type="match status" value="1"/>
</dbReference>
<dbReference type="EMBL" id="VTPC01003479">
    <property type="protein sequence ID" value="KAF2898465.1"/>
    <property type="molecule type" value="Genomic_DNA"/>
</dbReference>
<organism evidence="1 2">
    <name type="scientific">Ignelater luminosus</name>
    <name type="common">Cucubano</name>
    <name type="synonym">Pyrophorus luminosus</name>
    <dbReference type="NCBI Taxonomy" id="2038154"/>
    <lineage>
        <taxon>Eukaryota</taxon>
        <taxon>Metazoa</taxon>
        <taxon>Ecdysozoa</taxon>
        <taxon>Arthropoda</taxon>
        <taxon>Hexapoda</taxon>
        <taxon>Insecta</taxon>
        <taxon>Pterygota</taxon>
        <taxon>Neoptera</taxon>
        <taxon>Endopterygota</taxon>
        <taxon>Coleoptera</taxon>
        <taxon>Polyphaga</taxon>
        <taxon>Elateriformia</taxon>
        <taxon>Elateroidea</taxon>
        <taxon>Elateridae</taxon>
        <taxon>Agrypninae</taxon>
        <taxon>Pyrophorini</taxon>
        <taxon>Ignelater</taxon>
    </lineage>
</organism>
<dbReference type="GO" id="GO:0005761">
    <property type="term" value="C:mitochondrial ribosome"/>
    <property type="evidence" value="ECO:0007669"/>
    <property type="project" value="InterPro"/>
</dbReference>
<dbReference type="PANTHER" id="PTHR14520">
    <property type="entry name" value="MITOCHONDRIAL RIBOSOMAL PROTEIN 63"/>
    <property type="match status" value="1"/>
</dbReference>
<dbReference type="InterPro" id="IPR016576">
    <property type="entry name" value="Ribosomal_mL63"/>
</dbReference>
<evidence type="ECO:0000313" key="1">
    <source>
        <dbReference type="EMBL" id="KAF2898465.1"/>
    </source>
</evidence>
<comment type="caution">
    <text evidence="1">The sequence shown here is derived from an EMBL/GenBank/DDBJ whole genome shotgun (WGS) entry which is preliminary data.</text>
</comment>
<dbReference type="GO" id="GO:0032543">
    <property type="term" value="P:mitochondrial translation"/>
    <property type="evidence" value="ECO:0007669"/>
    <property type="project" value="TreeGrafter"/>
</dbReference>
<keyword evidence="2" id="KW-1185">Reference proteome</keyword>
<dbReference type="OrthoDB" id="6019958at2759"/>
<name>A0A8K0DCX0_IGNLU</name>
<accession>A0A8K0DCX0</accession>
<gene>
    <name evidence="1" type="ORF">ILUMI_07712</name>
</gene>